<sequence>MPPVLVYPVERSPDWAHTDGDDRARTGAKGPCAALLGHTRAAALELVAAGCTTSELARRLNVSPATATHHTAILREAGLIASNRTGGSVHHTLRSLGEALLRGDPEAG</sequence>
<keyword evidence="3" id="KW-0804">Transcription</keyword>
<dbReference type="Proteomes" id="UP001626628">
    <property type="component" value="Chromosome"/>
</dbReference>
<name>A0ABZ2QDI6_9ACTN</name>
<dbReference type="PANTHER" id="PTHR43132:SF8">
    <property type="entry name" value="HTH-TYPE TRANSCRIPTIONAL REGULATOR KMTR"/>
    <property type="match status" value="1"/>
</dbReference>
<evidence type="ECO:0000256" key="1">
    <source>
        <dbReference type="ARBA" id="ARBA00023015"/>
    </source>
</evidence>
<accession>A0ABZ2QDI6</accession>
<dbReference type="SUPFAM" id="SSF46785">
    <property type="entry name" value="Winged helix' DNA-binding domain"/>
    <property type="match status" value="1"/>
</dbReference>
<dbReference type="SMART" id="SM00418">
    <property type="entry name" value="HTH_ARSR"/>
    <property type="match status" value="1"/>
</dbReference>
<organism evidence="5 6">
    <name type="scientific">Streptomyces sirii</name>
    <dbReference type="NCBI Taxonomy" id="3127701"/>
    <lineage>
        <taxon>Bacteria</taxon>
        <taxon>Bacillati</taxon>
        <taxon>Actinomycetota</taxon>
        <taxon>Actinomycetes</taxon>
        <taxon>Kitasatosporales</taxon>
        <taxon>Streptomycetaceae</taxon>
        <taxon>Streptomyces</taxon>
    </lineage>
</organism>
<dbReference type="InterPro" id="IPR051011">
    <property type="entry name" value="Metal_resp_trans_reg"/>
</dbReference>
<evidence type="ECO:0000256" key="2">
    <source>
        <dbReference type="ARBA" id="ARBA00023125"/>
    </source>
</evidence>
<keyword evidence="2" id="KW-0238">DNA-binding</keyword>
<feature type="domain" description="HTH arsR-type" evidence="4">
    <location>
        <begin position="34"/>
        <end position="102"/>
    </location>
</feature>
<dbReference type="RefSeq" id="WP_407284838.1">
    <property type="nucleotide sequence ID" value="NZ_CP147982.1"/>
</dbReference>
<proteinExistence type="predicted"/>
<gene>
    <name evidence="5" type="ORF">WAB15_00495</name>
</gene>
<evidence type="ECO:0000313" key="6">
    <source>
        <dbReference type="Proteomes" id="UP001626628"/>
    </source>
</evidence>
<keyword evidence="1" id="KW-0805">Transcription regulation</keyword>
<dbReference type="Pfam" id="PF12840">
    <property type="entry name" value="HTH_20"/>
    <property type="match status" value="1"/>
</dbReference>
<dbReference type="InterPro" id="IPR036390">
    <property type="entry name" value="WH_DNA-bd_sf"/>
</dbReference>
<evidence type="ECO:0000313" key="5">
    <source>
        <dbReference type="EMBL" id="WXK74591.1"/>
    </source>
</evidence>
<dbReference type="PANTHER" id="PTHR43132">
    <property type="entry name" value="ARSENICAL RESISTANCE OPERON REPRESSOR ARSR-RELATED"/>
    <property type="match status" value="1"/>
</dbReference>
<dbReference type="Gene3D" id="1.10.10.10">
    <property type="entry name" value="Winged helix-like DNA-binding domain superfamily/Winged helix DNA-binding domain"/>
    <property type="match status" value="1"/>
</dbReference>
<dbReference type="CDD" id="cd00090">
    <property type="entry name" value="HTH_ARSR"/>
    <property type="match status" value="1"/>
</dbReference>
<evidence type="ECO:0000259" key="4">
    <source>
        <dbReference type="SMART" id="SM00418"/>
    </source>
</evidence>
<dbReference type="EMBL" id="CP147982">
    <property type="protein sequence ID" value="WXK74591.1"/>
    <property type="molecule type" value="Genomic_DNA"/>
</dbReference>
<evidence type="ECO:0000256" key="3">
    <source>
        <dbReference type="ARBA" id="ARBA00023163"/>
    </source>
</evidence>
<dbReference type="InterPro" id="IPR011991">
    <property type="entry name" value="ArsR-like_HTH"/>
</dbReference>
<dbReference type="InterPro" id="IPR001845">
    <property type="entry name" value="HTH_ArsR_DNA-bd_dom"/>
</dbReference>
<protein>
    <submittedName>
        <fullName evidence="5">Winged helix-turn-helix domain-containing protein</fullName>
    </submittedName>
</protein>
<reference evidence="5 6" key="1">
    <citation type="submission" date="2024-03" db="EMBL/GenBank/DDBJ databases">
        <title>The complete genome of Streptomyces sirii sp.nov.</title>
        <authorList>
            <person name="Zakalyukina Y.V."/>
            <person name="Belik A.R."/>
            <person name="Biryukov M.V."/>
            <person name="Baturina O.A."/>
            <person name="Kabilov M.R."/>
        </authorList>
    </citation>
    <scope>NUCLEOTIDE SEQUENCE [LARGE SCALE GENOMIC DNA]</scope>
    <source>
        <strain evidence="5 6">BP-8</strain>
    </source>
</reference>
<keyword evidence="6" id="KW-1185">Reference proteome</keyword>
<dbReference type="InterPro" id="IPR036388">
    <property type="entry name" value="WH-like_DNA-bd_sf"/>
</dbReference>